<feature type="domain" description="CTP synthase N-terminal" evidence="17">
    <location>
        <begin position="7"/>
        <end position="270"/>
    </location>
</feature>
<evidence type="ECO:0000256" key="8">
    <source>
        <dbReference type="ARBA" id="ARBA00022842"/>
    </source>
</evidence>
<evidence type="ECO:0000256" key="14">
    <source>
        <dbReference type="ARBA" id="ARBA00079941"/>
    </source>
</evidence>
<dbReference type="Gene3D" id="3.40.50.300">
    <property type="entry name" value="P-loop containing nucleotide triphosphate hydrolases"/>
    <property type="match status" value="1"/>
</dbReference>
<keyword evidence="10" id="KW-0665">Pyrimidine biosynthesis</keyword>
<comment type="pathway">
    <text evidence="1">Pyrimidine metabolism; CTP biosynthesis via de novo pathway; CTP from UDP: step 2/2.</text>
</comment>
<reference evidence="18 19" key="1">
    <citation type="journal article" date="2016" name="Nat. Commun.">
        <title>Thousands of microbial genomes shed light on interconnected biogeochemical processes in an aquifer system.</title>
        <authorList>
            <person name="Anantharaman K."/>
            <person name="Brown C.T."/>
            <person name="Hug L.A."/>
            <person name="Sharon I."/>
            <person name="Castelle C.J."/>
            <person name="Probst A.J."/>
            <person name="Thomas B.C."/>
            <person name="Singh A."/>
            <person name="Wilkins M.J."/>
            <person name="Karaoz U."/>
            <person name="Brodie E.L."/>
            <person name="Williams K.H."/>
            <person name="Hubbard S.S."/>
            <person name="Banfield J.F."/>
        </authorList>
    </citation>
    <scope>NUCLEOTIDE SEQUENCE [LARGE SCALE GENOMIC DNA]</scope>
</reference>
<gene>
    <name evidence="18" type="ORF">A3B13_02760</name>
</gene>
<dbReference type="GO" id="GO:0005524">
    <property type="term" value="F:ATP binding"/>
    <property type="evidence" value="ECO:0007669"/>
    <property type="project" value="UniProtKB-KW"/>
</dbReference>
<dbReference type="STRING" id="1798649.A3B13_02760"/>
<dbReference type="Pfam" id="PF06418">
    <property type="entry name" value="CTP_synth_N"/>
    <property type="match status" value="1"/>
</dbReference>
<evidence type="ECO:0000256" key="12">
    <source>
        <dbReference type="ARBA" id="ARBA00070745"/>
    </source>
</evidence>
<dbReference type="InterPro" id="IPR033828">
    <property type="entry name" value="GATase1_CTP_Synthase"/>
</dbReference>
<organism evidence="18 19">
    <name type="scientific">Candidatus Liptonbacteria bacterium RIFCSPLOWO2_01_FULL_45_15</name>
    <dbReference type="NCBI Taxonomy" id="1798649"/>
    <lineage>
        <taxon>Bacteria</taxon>
        <taxon>Candidatus Liptoniibacteriota</taxon>
    </lineage>
</organism>
<dbReference type="GO" id="GO:0042802">
    <property type="term" value="F:identical protein binding"/>
    <property type="evidence" value="ECO:0007669"/>
    <property type="project" value="TreeGrafter"/>
</dbReference>
<name>A0A1G2CHR7_9BACT</name>
<evidence type="ECO:0000256" key="7">
    <source>
        <dbReference type="ARBA" id="ARBA00022840"/>
    </source>
</evidence>
<comment type="catalytic activity">
    <reaction evidence="11">
        <text>UTP + L-glutamine + ATP + H2O = CTP + L-glutamate + ADP + phosphate + 2 H(+)</text>
        <dbReference type="Rhea" id="RHEA:26426"/>
        <dbReference type="ChEBI" id="CHEBI:15377"/>
        <dbReference type="ChEBI" id="CHEBI:15378"/>
        <dbReference type="ChEBI" id="CHEBI:29985"/>
        <dbReference type="ChEBI" id="CHEBI:30616"/>
        <dbReference type="ChEBI" id="CHEBI:37563"/>
        <dbReference type="ChEBI" id="CHEBI:43474"/>
        <dbReference type="ChEBI" id="CHEBI:46398"/>
        <dbReference type="ChEBI" id="CHEBI:58359"/>
        <dbReference type="ChEBI" id="CHEBI:456216"/>
        <dbReference type="EC" id="6.3.4.2"/>
    </reaction>
</comment>
<dbReference type="PROSITE" id="PS51273">
    <property type="entry name" value="GATASE_TYPE_1"/>
    <property type="match status" value="1"/>
</dbReference>
<evidence type="ECO:0000256" key="13">
    <source>
        <dbReference type="ARBA" id="ARBA00075170"/>
    </source>
</evidence>
<keyword evidence="4" id="KW-0436">Ligase</keyword>
<evidence type="ECO:0000313" key="18">
    <source>
        <dbReference type="EMBL" id="OGZ00936.1"/>
    </source>
</evidence>
<dbReference type="SUPFAM" id="SSF52317">
    <property type="entry name" value="Class I glutamine amidotransferase-like"/>
    <property type="match status" value="1"/>
</dbReference>
<dbReference type="InterPro" id="IPR017926">
    <property type="entry name" value="GATASE"/>
</dbReference>
<dbReference type="FunFam" id="3.40.50.300:FF:000009">
    <property type="entry name" value="CTP synthase"/>
    <property type="match status" value="1"/>
</dbReference>
<dbReference type="UniPathway" id="UPA00159">
    <property type="reaction ID" value="UER00277"/>
</dbReference>
<keyword evidence="5" id="KW-0479">Metal-binding</keyword>
<dbReference type="EC" id="6.3.4.2" evidence="3"/>
<comment type="caution">
    <text evidence="18">The sequence shown here is derived from an EMBL/GenBank/DDBJ whole genome shotgun (WGS) entry which is preliminary data.</text>
</comment>
<dbReference type="SUPFAM" id="SSF52540">
    <property type="entry name" value="P-loop containing nucleoside triphosphate hydrolases"/>
    <property type="match status" value="1"/>
</dbReference>
<protein>
    <recommendedName>
        <fullName evidence="12">CTP synthase</fullName>
        <ecNumber evidence="3">6.3.4.2</ecNumber>
    </recommendedName>
    <alternativeName>
        <fullName evidence="14">Cytidine 5'-triphosphate synthase</fullName>
    </alternativeName>
    <alternativeName>
        <fullName evidence="15">Cytidine triphosphate synthetase</fullName>
    </alternativeName>
    <alternativeName>
        <fullName evidence="13">UTP--ammonia ligase</fullName>
    </alternativeName>
</protein>
<evidence type="ECO:0000256" key="4">
    <source>
        <dbReference type="ARBA" id="ARBA00022598"/>
    </source>
</evidence>
<dbReference type="GO" id="GO:0044210">
    <property type="term" value="P:'de novo' CTP biosynthetic process"/>
    <property type="evidence" value="ECO:0007669"/>
    <property type="project" value="UniProtKB-UniPathway"/>
</dbReference>
<dbReference type="InterPro" id="IPR004468">
    <property type="entry name" value="CTP_synthase"/>
</dbReference>
<dbReference type="EMBL" id="MHKZ01000010">
    <property type="protein sequence ID" value="OGZ00936.1"/>
    <property type="molecule type" value="Genomic_DNA"/>
</dbReference>
<evidence type="ECO:0000256" key="2">
    <source>
        <dbReference type="ARBA" id="ARBA00007533"/>
    </source>
</evidence>
<dbReference type="InterPro" id="IPR029062">
    <property type="entry name" value="Class_I_gatase-like"/>
</dbReference>
<feature type="domain" description="Glutamine amidotransferase" evidence="16">
    <location>
        <begin position="310"/>
        <end position="538"/>
    </location>
</feature>
<dbReference type="CDD" id="cd01746">
    <property type="entry name" value="GATase1_CTP_Synthase"/>
    <property type="match status" value="1"/>
</dbReference>
<evidence type="ECO:0000256" key="5">
    <source>
        <dbReference type="ARBA" id="ARBA00022723"/>
    </source>
</evidence>
<dbReference type="AlphaFoldDB" id="A0A1G2CHR7"/>
<keyword evidence="9" id="KW-0315">Glutamine amidotransferase</keyword>
<dbReference type="NCBIfam" id="TIGR00337">
    <property type="entry name" value="PyrG"/>
    <property type="match status" value="1"/>
</dbReference>
<comment type="similarity">
    <text evidence="2">Belongs to the CTP synthase family.</text>
</comment>
<evidence type="ECO:0000256" key="6">
    <source>
        <dbReference type="ARBA" id="ARBA00022741"/>
    </source>
</evidence>
<dbReference type="FunFam" id="3.40.50.880:FF:000002">
    <property type="entry name" value="CTP synthase"/>
    <property type="match status" value="1"/>
</dbReference>
<dbReference type="Proteomes" id="UP000176287">
    <property type="component" value="Unassembled WGS sequence"/>
</dbReference>
<dbReference type="InterPro" id="IPR017456">
    <property type="entry name" value="CTP_synthase_N"/>
</dbReference>
<evidence type="ECO:0000313" key="19">
    <source>
        <dbReference type="Proteomes" id="UP000176287"/>
    </source>
</evidence>
<dbReference type="PANTHER" id="PTHR11550">
    <property type="entry name" value="CTP SYNTHASE"/>
    <property type="match status" value="1"/>
</dbReference>
<evidence type="ECO:0000256" key="1">
    <source>
        <dbReference type="ARBA" id="ARBA00005171"/>
    </source>
</evidence>
<keyword evidence="8" id="KW-0460">Magnesium</keyword>
<evidence type="ECO:0000256" key="11">
    <source>
        <dbReference type="ARBA" id="ARBA00047781"/>
    </source>
</evidence>
<keyword evidence="6" id="KW-0547">Nucleotide-binding</keyword>
<dbReference type="InterPro" id="IPR027417">
    <property type="entry name" value="P-loop_NTPase"/>
</dbReference>
<keyword evidence="7" id="KW-0067">ATP-binding</keyword>
<evidence type="ECO:0000256" key="3">
    <source>
        <dbReference type="ARBA" id="ARBA00012291"/>
    </source>
</evidence>
<dbReference type="NCBIfam" id="NF003792">
    <property type="entry name" value="PRK05380.1"/>
    <property type="match status" value="1"/>
</dbReference>
<evidence type="ECO:0000256" key="15">
    <source>
        <dbReference type="ARBA" id="ARBA00083191"/>
    </source>
</evidence>
<dbReference type="GO" id="GO:0019856">
    <property type="term" value="P:pyrimidine nucleobase biosynthetic process"/>
    <property type="evidence" value="ECO:0007669"/>
    <property type="project" value="TreeGrafter"/>
</dbReference>
<sequence>MAKKSIKYIFVVGGVMSSVGKGVSTASIGRILQSRGYKITMVKCDMYVNIDAGTMRPTEHGEVYVGEDGIEADQDLGNYERFGGVTTTKDNYITTGQVYQAVIDKERSFGYEGEDVEVVPDIPNEIIRRIDIAARKAKAEIVVVEIGGTVGEYQNILFLEAIRILKLKKPNDVALVLVSYLPIPKSIGEMKTKPTQYAAQTLNAAGLQCDFILCRAEKPIDAPRRRRLGIFCGIQPDNAISAPDVESIYEIPVNFEKEKLSDKLLKKLQLKPRGRNLRDWQKLVNKIHSSTTPLKIGIVGKYFGSGDFTLADSYISVIEAIRHASVANNRKPEIQWLDSEVYEHDKRKLKELDNFDGIIVPGGFGSRGVEGKIRAIQYAREKKIPYFGLCYGMQLATVEFARNVCGIKDANTTEVNPATKNPVIHLMPEQLKHLARKLYGATMRLGAYPAILEKDSLVAKAYGTRKISERHRHRYEFNNDYKTRLEKKGLKFSGTSPDGQLVEIIELPGHPFFVGTQFHPEFKSRPLQPHPLFLEFVKTAMKKRK</sequence>
<dbReference type="Pfam" id="PF00117">
    <property type="entry name" value="GATase"/>
    <property type="match status" value="1"/>
</dbReference>
<accession>A0A1G2CHR7</accession>
<evidence type="ECO:0000256" key="10">
    <source>
        <dbReference type="ARBA" id="ARBA00022975"/>
    </source>
</evidence>
<dbReference type="GO" id="GO:0097268">
    <property type="term" value="C:cytoophidium"/>
    <property type="evidence" value="ECO:0007669"/>
    <property type="project" value="UniProtKB-ARBA"/>
</dbReference>
<proteinExistence type="inferred from homology"/>
<dbReference type="Gene3D" id="3.40.50.880">
    <property type="match status" value="1"/>
</dbReference>
<evidence type="ECO:0000259" key="17">
    <source>
        <dbReference type="Pfam" id="PF06418"/>
    </source>
</evidence>
<evidence type="ECO:0000256" key="9">
    <source>
        <dbReference type="ARBA" id="ARBA00022962"/>
    </source>
</evidence>
<dbReference type="GO" id="GO:0003883">
    <property type="term" value="F:CTP synthase activity"/>
    <property type="evidence" value="ECO:0007669"/>
    <property type="project" value="UniProtKB-EC"/>
</dbReference>
<evidence type="ECO:0000259" key="16">
    <source>
        <dbReference type="Pfam" id="PF00117"/>
    </source>
</evidence>
<dbReference type="GO" id="GO:0046872">
    <property type="term" value="F:metal ion binding"/>
    <property type="evidence" value="ECO:0007669"/>
    <property type="project" value="UniProtKB-KW"/>
</dbReference>
<dbReference type="PANTHER" id="PTHR11550:SF0">
    <property type="entry name" value="CTP SYNTHASE-RELATED"/>
    <property type="match status" value="1"/>
</dbReference>